<dbReference type="Proteomes" id="UP000056968">
    <property type="component" value="Chromosome"/>
</dbReference>
<sequence length="251" mass="27056">MADYFSPTVIQPTIPLGAMTPLERLLLSHIFTCEPDGDGLYFYAEQGVSDMPAFPIDAVRAALEESGETESIAADVVREALANLDDDDAILHLDLTESHWETFFQSVVRRHPTLAYVSALSAWTCTKMRPDGFGGMAILITADDIMARSTESMLDEMLGIAEYGPLGVEPGLGSHVLLSLCEEHIQATVAVIFESEAPGGVTLADVTANDIRQGALDLKASLDLSHQESDAAFRAACRAIQIAADRTKEGR</sequence>
<protein>
    <submittedName>
        <fullName evidence="1">Uncharacterized protein</fullName>
    </submittedName>
</protein>
<dbReference type="AlphaFoldDB" id="A0A0S3EZT8"/>
<evidence type="ECO:0000313" key="1">
    <source>
        <dbReference type="EMBL" id="ALR20958.1"/>
    </source>
</evidence>
<dbReference type="KEGG" id="sbd:ATN00_12260"/>
<keyword evidence="2" id="KW-1185">Reference proteome</keyword>
<name>A0A0S3EZT8_9SPHN</name>
<reference evidence="1 2" key="1">
    <citation type="submission" date="2015-11" db="EMBL/GenBank/DDBJ databases">
        <title>A Two-component Flavoprotein Monooxygenase System MeaXY Responsible for para-Hydroxylation of 2-Methyl-6-ethylaniline and 2,6-Diethylaniline in Sphingobium baderi DE-13.</title>
        <authorList>
            <person name="Cheng M."/>
            <person name="Meng Q."/>
            <person name="Yang Y."/>
            <person name="Chu C."/>
            <person name="Yan X."/>
            <person name="He J."/>
            <person name="Li S."/>
        </authorList>
    </citation>
    <scope>NUCLEOTIDE SEQUENCE [LARGE SCALE GENOMIC DNA]</scope>
    <source>
        <strain evidence="1 2">DE-13</strain>
    </source>
</reference>
<dbReference type="STRING" id="1332080.ATN00_12260"/>
<evidence type="ECO:0000313" key="2">
    <source>
        <dbReference type="Proteomes" id="UP000056968"/>
    </source>
</evidence>
<gene>
    <name evidence="1" type="ORF">ATN00_12260</name>
</gene>
<dbReference type="OrthoDB" id="7472639at2"/>
<accession>A0A0S3EZT8</accession>
<dbReference type="RefSeq" id="WP_062064970.1">
    <property type="nucleotide sequence ID" value="NZ_CP013264.1"/>
</dbReference>
<proteinExistence type="predicted"/>
<organism evidence="1 2">
    <name type="scientific">Sphingobium baderi</name>
    <dbReference type="NCBI Taxonomy" id="1332080"/>
    <lineage>
        <taxon>Bacteria</taxon>
        <taxon>Pseudomonadati</taxon>
        <taxon>Pseudomonadota</taxon>
        <taxon>Alphaproteobacteria</taxon>
        <taxon>Sphingomonadales</taxon>
        <taxon>Sphingomonadaceae</taxon>
        <taxon>Sphingobium</taxon>
    </lineage>
</organism>
<dbReference type="EMBL" id="CP013264">
    <property type="protein sequence ID" value="ALR20958.1"/>
    <property type="molecule type" value="Genomic_DNA"/>
</dbReference>